<organism evidence="2 3">
    <name type="scientific">Burkholderia aenigmatica</name>
    <dbReference type="NCBI Taxonomy" id="2015348"/>
    <lineage>
        <taxon>Bacteria</taxon>
        <taxon>Pseudomonadati</taxon>
        <taxon>Pseudomonadota</taxon>
        <taxon>Betaproteobacteria</taxon>
        <taxon>Burkholderiales</taxon>
        <taxon>Burkholderiaceae</taxon>
        <taxon>Burkholderia</taxon>
        <taxon>Burkholderia cepacia complex</taxon>
    </lineage>
</organism>
<dbReference type="InterPro" id="IPR014833">
    <property type="entry name" value="TnsA_N"/>
</dbReference>
<feature type="domain" description="TnsA endonuclease N-terminal" evidence="1">
    <location>
        <begin position="77"/>
        <end position="150"/>
    </location>
</feature>
<gene>
    <name evidence="2" type="ORF">BLA17378_08584</name>
</gene>
<dbReference type="Pfam" id="PF08722">
    <property type="entry name" value="Tn7_TnsA-like_N"/>
    <property type="match status" value="1"/>
</dbReference>
<comment type="caution">
    <text evidence="2">The sequence shown here is derived from an EMBL/GenBank/DDBJ whole genome shotgun (WGS) entry which is preliminary data.</text>
</comment>
<dbReference type="Gene3D" id="3.40.1350.10">
    <property type="match status" value="1"/>
</dbReference>
<name>A0ABY6YA98_9BURK</name>
<accession>A0ABY6YA98</accession>
<evidence type="ECO:0000313" key="3">
    <source>
        <dbReference type="Proteomes" id="UP000494120"/>
    </source>
</evidence>
<dbReference type="Proteomes" id="UP000494120">
    <property type="component" value="Unassembled WGS sequence"/>
</dbReference>
<proteinExistence type="predicted"/>
<dbReference type="InterPro" id="IPR011856">
    <property type="entry name" value="tRNA_endonuc-like_dom_sf"/>
</dbReference>
<keyword evidence="3" id="KW-1185">Reference proteome</keyword>
<evidence type="ECO:0000313" key="2">
    <source>
        <dbReference type="EMBL" id="VWD49117.1"/>
    </source>
</evidence>
<evidence type="ECO:0000259" key="1">
    <source>
        <dbReference type="Pfam" id="PF08722"/>
    </source>
</evidence>
<dbReference type="EMBL" id="CABVQG010000081">
    <property type="protein sequence ID" value="VWD49117.1"/>
    <property type="molecule type" value="Genomic_DNA"/>
</dbReference>
<reference evidence="2 3" key="1">
    <citation type="submission" date="2019-09" db="EMBL/GenBank/DDBJ databases">
        <authorList>
            <person name="Depoorter E."/>
        </authorList>
    </citation>
    <scope>NUCLEOTIDE SEQUENCE [LARGE SCALE GENOMIC DNA]</scope>
    <source>
        <strain evidence="2 3">R-17378</strain>
    </source>
</reference>
<sequence length="243" mass="27511">MRPFNLRVEQIMQNKPYAAVSPTARQGTHHTPARRVVRPTGGIFRGRFPSRKSGRSVAFESLIERDALLLFEFSRGIVRYREQPYSIYYSFEGRSRRYTPDFELTLASGAVLIIEVKPEEKVLAPDEGRRLRQIGEHFSNLGVLFQVLTDTQIRSGALLPNLSMLFPYLGKPLSGLQRRLALSPLLNEPLLTVAAARARLGSTTEVWRFIAQDLLTCNLRQPLSESTALTVQSSEPSDEELYF</sequence>
<protein>
    <recommendedName>
        <fullName evidence="1">TnsA endonuclease N-terminal domain-containing protein</fullName>
    </recommendedName>
</protein>